<dbReference type="EMBL" id="BT071751">
    <property type="protein sequence ID" value="ACN41198.1"/>
    <property type="molecule type" value="mRNA"/>
</dbReference>
<sequence length="78" mass="8770">MSIYRATVIAPRGVSVKVKPRKLKFTKKNEKLSYMLSVSAKPLELLPGNSETVFGQLLWSDGKHVVQSPIVVTRQKPY</sequence>
<reference evidence="2" key="1">
    <citation type="submission" date="2009-02" db="EMBL/GenBank/DDBJ databases">
        <title>Full length sequence-verified cDNA sequences from Sitka spruce (Picea sitchensis).</title>
        <authorList>
            <person name="Reid K.E."/>
            <person name="Liao N."/>
            <person name="Ralph S."/>
            <person name="Kolosova N."/>
            <person name="Oddy C."/>
            <person name="Moore R."/>
            <person name="Mayo M."/>
            <person name="Wagner S."/>
            <person name="King J."/>
            <person name="Yanchuk A."/>
            <person name="Holt R."/>
            <person name="Jones S."/>
            <person name="Marra M."/>
            <person name="Ritland C.E."/>
            <person name="Ritland K."/>
            <person name="Bohlmann J."/>
        </authorList>
    </citation>
    <scope>NUCLEOTIDE SEQUENCE</scope>
    <source>
        <tissue evidence="2">Buds collected with no treatment. Collection October 2007</tissue>
    </source>
</reference>
<name>C0PTQ8_PICSI</name>
<feature type="domain" description="Subtilisin-like protease fibronectin type-III" evidence="1">
    <location>
        <begin position="2"/>
        <end position="72"/>
    </location>
</feature>
<protein>
    <recommendedName>
        <fullName evidence="1">Subtilisin-like protease fibronectin type-III domain-containing protein</fullName>
    </recommendedName>
</protein>
<dbReference type="Pfam" id="PF17766">
    <property type="entry name" value="fn3_6"/>
    <property type="match status" value="1"/>
</dbReference>
<dbReference type="AlphaFoldDB" id="C0PTQ8"/>
<evidence type="ECO:0000313" key="2">
    <source>
        <dbReference type="EMBL" id="ACN41198.1"/>
    </source>
</evidence>
<dbReference type="InterPro" id="IPR041469">
    <property type="entry name" value="Subtilisin-like_FN3"/>
</dbReference>
<proteinExistence type="evidence at transcript level"/>
<dbReference type="Gene3D" id="2.60.40.2310">
    <property type="match status" value="1"/>
</dbReference>
<accession>C0PTQ8</accession>
<organism evidence="2">
    <name type="scientific">Picea sitchensis</name>
    <name type="common">Sitka spruce</name>
    <name type="synonym">Pinus sitchensis</name>
    <dbReference type="NCBI Taxonomy" id="3332"/>
    <lineage>
        <taxon>Eukaryota</taxon>
        <taxon>Viridiplantae</taxon>
        <taxon>Streptophyta</taxon>
        <taxon>Embryophyta</taxon>
        <taxon>Tracheophyta</taxon>
        <taxon>Spermatophyta</taxon>
        <taxon>Pinopsida</taxon>
        <taxon>Pinidae</taxon>
        <taxon>Conifers I</taxon>
        <taxon>Pinales</taxon>
        <taxon>Pinaceae</taxon>
        <taxon>Picea</taxon>
    </lineage>
</organism>
<evidence type="ECO:0000259" key="1">
    <source>
        <dbReference type="Pfam" id="PF17766"/>
    </source>
</evidence>